<keyword evidence="2" id="KW-1133">Transmembrane helix</keyword>
<proteinExistence type="predicted"/>
<feature type="compositionally biased region" description="Low complexity" evidence="1">
    <location>
        <begin position="83"/>
        <end position="93"/>
    </location>
</feature>
<keyword evidence="4" id="KW-1185">Reference proteome</keyword>
<organism evidence="3 4">
    <name type="scientific">Streptomyces castrisilvae</name>
    <dbReference type="NCBI Taxonomy" id="3033811"/>
    <lineage>
        <taxon>Bacteria</taxon>
        <taxon>Bacillati</taxon>
        <taxon>Actinomycetota</taxon>
        <taxon>Actinomycetes</taxon>
        <taxon>Kitasatosporales</taxon>
        <taxon>Streptomycetaceae</taxon>
        <taxon>Streptomyces</taxon>
    </lineage>
</organism>
<feature type="compositionally biased region" description="Low complexity" evidence="1">
    <location>
        <begin position="104"/>
        <end position="119"/>
    </location>
</feature>
<accession>A0ABY9HPW5</accession>
<keyword evidence="2" id="KW-0812">Transmembrane</keyword>
<keyword evidence="2" id="KW-0472">Membrane</keyword>
<evidence type="ECO:0000313" key="4">
    <source>
        <dbReference type="Proteomes" id="UP001239522"/>
    </source>
</evidence>
<feature type="transmembrane region" description="Helical" evidence="2">
    <location>
        <begin position="211"/>
        <end position="239"/>
    </location>
</feature>
<evidence type="ECO:0008006" key="5">
    <source>
        <dbReference type="Google" id="ProtNLM"/>
    </source>
</evidence>
<dbReference type="EMBL" id="CP120997">
    <property type="protein sequence ID" value="WLQ36580.1"/>
    <property type="molecule type" value="Genomic_DNA"/>
</dbReference>
<sequence>MPDNTEQPSDGAASRDPWAPPQSRVPLDKKPGADGRPAGGTPQDARPPTAAPEGTRPPSVHDQQTVAAMPGVGTGPVPPPGFAAPESGQQPGTVPMPPVGPHGPGQAPPQYGYPTGQTPQYGYPGTQPQYGYPAGQAPQAPQYGYPGYPGYGQTWGGPQPANGMGVAALVLGIIATAAFCMLGLGIILGVLALIFGLIGRGRVRDGVADNGGVALAGVILGSVGIVVSAAFLGLTIWAANTDDDESDDRVYETVPTSLVVEAPRHTPLGSLSPKV</sequence>
<feature type="transmembrane region" description="Helical" evidence="2">
    <location>
        <begin position="166"/>
        <end position="199"/>
    </location>
</feature>
<evidence type="ECO:0000256" key="1">
    <source>
        <dbReference type="SAM" id="MobiDB-lite"/>
    </source>
</evidence>
<evidence type="ECO:0000256" key="2">
    <source>
        <dbReference type="SAM" id="Phobius"/>
    </source>
</evidence>
<gene>
    <name evidence="3" type="ORF">P8A18_25535</name>
</gene>
<name>A0ABY9HPW5_9ACTN</name>
<reference evidence="3 4" key="1">
    <citation type="submission" date="2023-03" db="EMBL/GenBank/DDBJ databases">
        <title>Isolation and description of six Streptomyces strains from soil environments, able to metabolize different microbial glucans.</title>
        <authorList>
            <person name="Widen T."/>
            <person name="Larsbrink J."/>
        </authorList>
    </citation>
    <scope>NUCLEOTIDE SEQUENCE [LARGE SCALE GENOMIC DNA]</scope>
    <source>
        <strain evidence="3 4">Mut1</strain>
    </source>
</reference>
<dbReference type="RefSeq" id="WP_306058015.1">
    <property type="nucleotide sequence ID" value="NZ_CP120997.1"/>
</dbReference>
<dbReference type="Proteomes" id="UP001239522">
    <property type="component" value="Chromosome"/>
</dbReference>
<protein>
    <recommendedName>
        <fullName evidence="5">DUF4190 domain-containing protein</fullName>
    </recommendedName>
</protein>
<evidence type="ECO:0000313" key="3">
    <source>
        <dbReference type="EMBL" id="WLQ36580.1"/>
    </source>
</evidence>
<feature type="region of interest" description="Disordered" evidence="1">
    <location>
        <begin position="1"/>
        <end position="119"/>
    </location>
</feature>